<gene>
    <name evidence="1" type="ordered locus">Rcas_1161</name>
</gene>
<dbReference type="EMBL" id="CP000804">
    <property type="protein sequence ID" value="ABU57258.1"/>
    <property type="molecule type" value="Genomic_DNA"/>
</dbReference>
<name>A7NIF8_ROSCS</name>
<evidence type="ECO:0000313" key="1">
    <source>
        <dbReference type="EMBL" id="ABU57258.1"/>
    </source>
</evidence>
<dbReference type="Gene3D" id="1.25.40.10">
    <property type="entry name" value="Tetratricopeptide repeat domain"/>
    <property type="match status" value="2"/>
</dbReference>
<organism evidence="1 2">
    <name type="scientific">Roseiflexus castenholzii (strain DSM 13941 / HLO8)</name>
    <dbReference type="NCBI Taxonomy" id="383372"/>
    <lineage>
        <taxon>Bacteria</taxon>
        <taxon>Bacillati</taxon>
        <taxon>Chloroflexota</taxon>
        <taxon>Chloroflexia</taxon>
        <taxon>Chloroflexales</taxon>
        <taxon>Roseiflexineae</taxon>
        <taxon>Roseiflexaceae</taxon>
        <taxon>Roseiflexus</taxon>
    </lineage>
</organism>
<dbReference type="eggNOG" id="COG5635">
    <property type="taxonomic scope" value="Bacteria"/>
</dbReference>
<dbReference type="InterPro" id="IPR011990">
    <property type="entry name" value="TPR-like_helical_dom_sf"/>
</dbReference>
<accession>A7NIF8</accession>
<dbReference type="STRING" id="383372.Rcas_1161"/>
<proteinExistence type="predicted"/>
<dbReference type="HOGENOM" id="CLU_302035_0_0_0"/>
<protein>
    <submittedName>
        <fullName evidence="1">Uncharacterized protein</fullName>
    </submittedName>
</protein>
<sequence>MQRIAERCASFIPRPSTVTALEQSVRDCGGGVVALDCHDGSGATALICWLAATRRWAFWLPEDDAGGGLAALCAQILALADLPIPLVPPIASRDALTLERLLAEAAEKRPTDDPLVVVVGRMPGDADVPVSPPLPVDLPPGVVVVLPATPDTQQPAIGAYFVDRVALEADEAWLADVAFHLSGNRRLATLLASRSQGSPLYLRLVIGLLAGRTLDMKRLPRGLNDLHQRWWEGLDGQGQALACVLTASRDPLPVSLAATLTGCDEGTIQRLVRRWGSLIERTDAGIRLYHRATRAFITATSGDRLASAHARFVELTLTRSNGAPERPGWQDEAALSHEFARHSALGGATMQAAISRVVQRAWVRAQERRTGTLSDAAVDGLWALRAAVENDSALQMVRAAALTGGLAFLARSLPPRAPAEVFAAAVDHGQPREATMKRIRAMIDQLPDGRDKALALRNLGEVCYALRMRAPAMRMLSEALDLEAPGPTRQWRDLHEETLVALARAAIGIDAPDTALGITTRIVHAERRGMIETEVVRWLIAHRRLSRAEEVAYAIAHPGNHDWAMAEVAIAHARAGDYERASLVLDTLRTATAVAWVTAELACDAARRGNPRAADRVMLLPNPALRDRALAQVARALIVQVAPETALEVARLIDDHETRARCLIDMALAHPPVAAQALDEAATAAIAVEGEERASVIAALAAAEAASGQFEVGMRMAALLPEGEERDRAHSRTAIALARRGDYTTAETVALTIADEDERGWALDELARILAANGRHREAFALAAQMSDDAARARLEADLAIAWARSGAAVAAHARAEQIAVPTERARAQAAIAQPLVESGARARAFVSIADVLPPDVRSRYLLAAAQALAAHGLPDDAEEVARLIPRPLERARALVATAHAIIKQQDVQRAHRLLGQAFLTVAPLGRTETLQCIGWAADALALIGGAELLLTVAAALDDIDSWLVG</sequence>
<reference evidence="1 2" key="1">
    <citation type="submission" date="2007-08" db="EMBL/GenBank/DDBJ databases">
        <title>Complete sequence of Roseiflexus castenholzii DSM 13941.</title>
        <authorList>
            <consortium name="US DOE Joint Genome Institute"/>
            <person name="Copeland A."/>
            <person name="Lucas S."/>
            <person name="Lapidus A."/>
            <person name="Barry K."/>
            <person name="Glavina del Rio T."/>
            <person name="Dalin E."/>
            <person name="Tice H."/>
            <person name="Pitluck S."/>
            <person name="Thompson L.S."/>
            <person name="Brettin T."/>
            <person name="Bruce D."/>
            <person name="Detter J.C."/>
            <person name="Han C."/>
            <person name="Tapia R."/>
            <person name="Schmutz J."/>
            <person name="Larimer F."/>
            <person name="Land M."/>
            <person name="Hauser L."/>
            <person name="Kyrpides N."/>
            <person name="Mikhailova N."/>
            <person name="Bryant D.A."/>
            <person name="Hanada S."/>
            <person name="Tsukatani Y."/>
            <person name="Richardson P."/>
        </authorList>
    </citation>
    <scope>NUCLEOTIDE SEQUENCE [LARGE SCALE GENOMIC DNA]</scope>
    <source>
        <strain evidence="2">DSM 13941 / HLO8</strain>
    </source>
</reference>
<dbReference type="KEGG" id="rca:Rcas_1161"/>
<dbReference type="AlphaFoldDB" id="A7NIF8"/>
<dbReference type="Proteomes" id="UP000000263">
    <property type="component" value="Chromosome"/>
</dbReference>
<keyword evidence="2" id="KW-1185">Reference proteome</keyword>
<evidence type="ECO:0000313" key="2">
    <source>
        <dbReference type="Proteomes" id="UP000000263"/>
    </source>
</evidence>